<keyword evidence="2" id="KW-0472">Membrane</keyword>
<evidence type="ECO:0000256" key="2">
    <source>
        <dbReference type="SAM" id="Phobius"/>
    </source>
</evidence>
<organism evidence="3 4">
    <name type="scientific">Rhodotorula graminis (strain WP1)</name>
    <dbReference type="NCBI Taxonomy" id="578459"/>
    <lineage>
        <taxon>Eukaryota</taxon>
        <taxon>Fungi</taxon>
        <taxon>Dikarya</taxon>
        <taxon>Basidiomycota</taxon>
        <taxon>Pucciniomycotina</taxon>
        <taxon>Microbotryomycetes</taxon>
        <taxon>Sporidiobolales</taxon>
        <taxon>Sporidiobolaceae</taxon>
        <taxon>Rhodotorula</taxon>
    </lineage>
</organism>
<gene>
    <name evidence="3" type="ORF">RHOBADRAFT_44160</name>
</gene>
<feature type="transmembrane region" description="Helical" evidence="2">
    <location>
        <begin position="162"/>
        <end position="181"/>
    </location>
</feature>
<feature type="transmembrane region" description="Helical" evidence="2">
    <location>
        <begin position="114"/>
        <end position="135"/>
    </location>
</feature>
<dbReference type="EMBL" id="KQ474079">
    <property type="protein sequence ID" value="KPV74646.1"/>
    <property type="molecule type" value="Genomic_DNA"/>
</dbReference>
<dbReference type="RefSeq" id="XP_018270695.1">
    <property type="nucleotide sequence ID" value="XM_018414361.1"/>
</dbReference>
<sequence>MFSFTSDAYKGIHSANIARHSGDIQRTLLPSFTAVFAGGLAGAASWGQAQSKDLLPRYLMGPAIVGAVCCALYGIACVACFVLLQKYDNYHERKSGSSAHELKQEHPIGHWPRLVLMGTGAAATVAMGSYIYMLWGVLSDSEGDYCITWTPATSKAECDPDWSFVLGYAFALLALIVAGALNENVVQEAVDYFDNRKMVHAAGGLNSQQGGGNGAGKGYGGDGYDDSQGLMGGRGGGRGGYDGDSYA</sequence>
<feature type="region of interest" description="Disordered" evidence="1">
    <location>
        <begin position="216"/>
        <end position="247"/>
    </location>
</feature>
<dbReference type="Proteomes" id="UP000053890">
    <property type="component" value="Unassembled WGS sequence"/>
</dbReference>
<keyword evidence="2" id="KW-0812">Transmembrane</keyword>
<protein>
    <recommendedName>
        <fullName evidence="5">MARVEL domain-containing protein</fullName>
    </recommendedName>
</protein>
<evidence type="ECO:0000313" key="4">
    <source>
        <dbReference type="Proteomes" id="UP000053890"/>
    </source>
</evidence>
<feature type="transmembrane region" description="Helical" evidence="2">
    <location>
        <begin position="59"/>
        <end position="84"/>
    </location>
</feature>
<accession>A0A194S5F4</accession>
<reference evidence="3 4" key="1">
    <citation type="journal article" date="2015" name="Front. Microbiol.">
        <title>Genome sequence of the plant growth promoting endophytic yeast Rhodotorula graminis WP1.</title>
        <authorList>
            <person name="Firrincieli A."/>
            <person name="Otillar R."/>
            <person name="Salamov A."/>
            <person name="Schmutz J."/>
            <person name="Khan Z."/>
            <person name="Redman R.S."/>
            <person name="Fleck N.D."/>
            <person name="Lindquist E."/>
            <person name="Grigoriev I.V."/>
            <person name="Doty S.L."/>
        </authorList>
    </citation>
    <scope>NUCLEOTIDE SEQUENCE [LARGE SCALE GENOMIC DNA]</scope>
    <source>
        <strain evidence="3 4">WP1</strain>
    </source>
</reference>
<keyword evidence="4" id="KW-1185">Reference proteome</keyword>
<dbReference type="GeneID" id="28974809"/>
<dbReference type="OrthoDB" id="2529124at2759"/>
<name>A0A194S5F4_RHOGW</name>
<feature type="transmembrane region" description="Helical" evidence="2">
    <location>
        <begin position="28"/>
        <end position="47"/>
    </location>
</feature>
<keyword evidence="2" id="KW-1133">Transmembrane helix</keyword>
<proteinExistence type="predicted"/>
<dbReference type="AlphaFoldDB" id="A0A194S5F4"/>
<evidence type="ECO:0000256" key="1">
    <source>
        <dbReference type="SAM" id="MobiDB-lite"/>
    </source>
</evidence>
<evidence type="ECO:0008006" key="5">
    <source>
        <dbReference type="Google" id="ProtNLM"/>
    </source>
</evidence>
<feature type="compositionally biased region" description="Gly residues" evidence="1">
    <location>
        <begin position="230"/>
        <end position="247"/>
    </location>
</feature>
<evidence type="ECO:0000313" key="3">
    <source>
        <dbReference type="EMBL" id="KPV74646.1"/>
    </source>
</evidence>